<evidence type="ECO:0000313" key="2">
    <source>
        <dbReference type="Proteomes" id="UP001597532"/>
    </source>
</evidence>
<dbReference type="InterPro" id="IPR002328">
    <property type="entry name" value="ADH_Zn_CS"/>
</dbReference>
<organism evidence="1 2">
    <name type="scientific">Arenibacter antarcticus</name>
    <dbReference type="NCBI Taxonomy" id="2040469"/>
    <lineage>
        <taxon>Bacteria</taxon>
        <taxon>Pseudomonadati</taxon>
        <taxon>Bacteroidota</taxon>
        <taxon>Flavobacteriia</taxon>
        <taxon>Flavobacteriales</taxon>
        <taxon>Flavobacteriaceae</taxon>
        <taxon>Arenibacter</taxon>
    </lineage>
</organism>
<sequence length="56" mass="6154">MHTSRNDWKNSNHPIVSGHEIIGRVVEMAPGVKPVHSGGINEEKKRIARSLKGGIK</sequence>
<comment type="caution">
    <text evidence="1">The sequence shown here is derived from an EMBL/GenBank/DDBJ whole genome shotgun (WGS) entry which is preliminary data.</text>
</comment>
<protein>
    <recommendedName>
        <fullName evidence="3">Alcohol dehydrogenase N-terminal domain-containing protein</fullName>
    </recommendedName>
</protein>
<dbReference type="Gene3D" id="3.90.180.10">
    <property type="entry name" value="Medium-chain alcohol dehydrogenases, catalytic domain"/>
    <property type="match status" value="1"/>
</dbReference>
<proteinExistence type="predicted"/>
<keyword evidence="2" id="KW-1185">Reference proteome</keyword>
<dbReference type="RefSeq" id="WP_377974034.1">
    <property type="nucleotide sequence ID" value="NZ_JBHUOK010000030.1"/>
</dbReference>
<reference evidence="2" key="1">
    <citation type="journal article" date="2019" name="Int. J. Syst. Evol. Microbiol.">
        <title>The Global Catalogue of Microorganisms (GCM) 10K type strain sequencing project: providing services to taxonomists for standard genome sequencing and annotation.</title>
        <authorList>
            <consortium name="The Broad Institute Genomics Platform"/>
            <consortium name="The Broad Institute Genome Sequencing Center for Infectious Disease"/>
            <person name="Wu L."/>
            <person name="Ma J."/>
        </authorList>
    </citation>
    <scope>NUCLEOTIDE SEQUENCE [LARGE SCALE GENOMIC DNA]</scope>
    <source>
        <strain evidence="2">KCTC 52924</strain>
    </source>
</reference>
<dbReference type="Proteomes" id="UP001597532">
    <property type="component" value="Unassembled WGS sequence"/>
</dbReference>
<evidence type="ECO:0000313" key="1">
    <source>
        <dbReference type="EMBL" id="MFD2790214.1"/>
    </source>
</evidence>
<evidence type="ECO:0008006" key="3">
    <source>
        <dbReference type="Google" id="ProtNLM"/>
    </source>
</evidence>
<dbReference type="PROSITE" id="PS00059">
    <property type="entry name" value="ADH_ZINC"/>
    <property type="match status" value="1"/>
</dbReference>
<name>A0ABW5VH32_9FLAO</name>
<dbReference type="InterPro" id="IPR011032">
    <property type="entry name" value="GroES-like_sf"/>
</dbReference>
<gene>
    <name evidence="1" type="ORF">ACFS1K_10600</name>
</gene>
<accession>A0ABW5VH32</accession>
<dbReference type="EMBL" id="JBHUOK010000030">
    <property type="protein sequence ID" value="MFD2790214.1"/>
    <property type="molecule type" value="Genomic_DNA"/>
</dbReference>
<dbReference type="SUPFAM" id="SSF50129">
    <property type="entry name" value="GroES-like"/>
    <property type="match status" value="1"/>
</dbReference>